<dbReference type="EMBL" id="JWZT01004669">
    <property type="protein sequence ID" value="KII63430.1"/>
    <property type="molecule type" value="Genomic_DNA"/>
</dbReference>
<gene>
    <name evidence="1" type="ORF">RF11_02239</name>
</gene>
<protein>
    <submittedName>
        <fullName evidence="1">Uncharacterized protein</fullName>
    </submittedName>
</protein>
<dbReference type="OrthoDB" id="1101576at2759"/>
<dbReference type="AlphaFoldDB" id="A0A0C2M8W1"/>
<accession>A0A0C2M8W1</accession>
<name>A0A0C2M8W1_THEKT</name>
<proteinExistence type="predicted"/>
<keyword evidence="2" id="KW-1185">Reference proteome</keyword>
<sequence>MTGQDTMCGRVNGRAAVMTDLKQGLVARIKIFTRHIALAENGMNKGLAEAFTVCIIIVNFIKAGPFNHLLFENMCLEMEATHKNLLLYTEVRWLSPGLFM</sequence>
<comment type="caution">
    <text evidence="1">The sequence shown here is derived from an EMBL/GenBank/DDBJ whole genome shotgun (WGS) entry which is preliminary data.</text>
</comment>
<reference evidence="1 2" key="1">
    <citation type="journal article" date="2014" name="Genome Biol. Evol.">
        <title>The genome of the myxosporean Thelohanellus kitauei shows adaptations to nutrient acquisition within its fish host.</title>
        <authorList>
            <person name="Yang Y."/>
            <person name="Xiong J."/>
            <person name="Zhou Z."/>
            <person name="Huo F."/>
            <person name="Miao W."/>
            <person name="Ran C."/>
            <person name="Liu Y."/>
            <person name="Zhang J."/>
            <person name="Feng J."/>
            <person name="Wang M."/>
            <person name="Wang M."/>
            <person name="Wang L."/>
            <person name="Yao B."/>
        </authorList>
    </citation>
    <scope>NUCLEOTIDE SEQUENCE [LARGE SCALE GENOMIC DNA]</scope>
    <source>
        <strain evidence="1">Wuqing</strain>
    </source>
</reference>
<evidence type="ECO:0000313" key="2">
    <source>
        <dbReference type="Proteomes" id="UP000031668"/>
    </source>
</evidence>
<dbReference type="PANTHER" id="PTHR45913:SF19">
    <property type="entry name" value="LOW QUALITY PROTEIN: ZINC FINGER BED DOMAIN-CONTAINING PROTEIN 5-LIKE"/>
    <property type="match status" value="1"/>
</dbReference>
<dbReference type="PANTHER" id="PTHR45913">
    <property type="entry name" value="EPM2A-INTERACTING PROTEIN 1"/>
    <property type="match status" value="1"/>
</dbReference>
<dbReference type="Proteomes" id="UP000031668">
    <property type="component" value="Unassembled WGS sequence"/>
</dbReference>
<evidence type="ECO:0000313" key="1">
    <source>
        <dbReference type="EMBL" id="KII63430.1"/>
    </source>
</evidence>
<organism evidence="1 2">
    <name type="scientific">Thelohanellus kitauei</name>
    <name type="common">Myxosporean</name>
    <dbReference type="NCBI Taxonomy" id="669202"/>
    <lineage>
        <taxon>Eukaryota</taxon>
        <taxon>Metazoa</taxon>
        <taxon>Cnidaria</taxon>
        <taxon>Myxozoa</taxon>
        <taxon>Myxosporea</taxon>
        <taxon>Bivalvulida</taxon>
        <taxon>Platysporina</taxon>
        <taxon>Myxobolidae</taxon>
        <taxon>Thelohanellus</taxon>
    </lineage>
</organism>